<keyword evidence="1" id="KW-0812">Transmembrane</keyword>
<dbReference type="PANTHER" id="PTHR22941">
    <property type="entry name" value="SERPENTINE RECEPTOR"/>
    <property type="match status" value="1"/>
</dbReference>
<evidence type="ECO:0008006" key="4">
    <source>
        <dbReference type="Google" id="ProtNLM"/>
    </source>
</evidence>
<dbReference type="InterPro" id="IPR019422">
    <property type="entry name" value="7TM_GPCR_serpentine_rcpt_Srh"/>
</dbReference>
<proteinExistence type="predicted"/>
<protein>
    <recommendedName>
        <fullName evidence="4">Serpentine Receptor, class H</fullName>
    </recommendedName>
</protein>
<keyword evidence="1" id="KW-1133">Transmembrane helix</keyword>
<dbReference type="PANTHER" id="PTHR22941:SF2">
    <property type="entry name" value="SERPENTINE RECEPTOR, CLASS H-RELATED"/>
    <property type="match status" value="1"/>
</dbReference>
<accession>A0AAE9F2D7</accession>
<feature type="transmembrane region" description="Helical" evidence="1">
    <location>
        <begin position="104"/>
        <end position="123"/>
    </location>
</feature>
<dbReference type="InterPro" id="IPR053220">
    <property type="entry name" value="Nematode_rcpt-like_serp_H"/>
</dbReference>
<name>A0AAE9F2D7_CAEBR</name>
<evidence type="ECO:0000313" key="2">
    <source>
        <dbReference type="EMBL" id="UMM33935.1"/>
    </source>
</evidence>
<feature type="transmembrane region" description="Helical" evidence="1">
    <location>
        <begin position="63"/>
        <end position="83"/>
    </location>
</feature>
<feature type="transmembrane region" description="Helical" evidence="1">
    <location>
        <begin position="160"/>
        <end position="185"/>
    </location>
</feature>
<keyword evidence="1" id="KW-0472">Membrane</keyword>
<gene>
    <name evidence="2" type="ORF">L5515_007231</name>
</gene>
<reference evidence="2 3" key="1">
    <citation type="submission" date="2022-04" db="EMBL/GenBank/DDBJ databases">
        <title>Chromosome-level reference genomes for two strains of Caenorhabditis briggsae: an improved platform for comparative genomics.</title>
        <authorList>
            <person name="Stevens L."/>
            <person name="Andersen E."/>
        </authorList>
    </citation>
    <scope>NUCLEOTIDE SEQUENCE [LARGE SCALE GENOMIC DNA]</scope>
    <source>
        <strain evidence="2">VX34</strain>
        <tissue evidence="2">Whole-organism</tissue>
    </source>
</reference>
<dbReference type="Pfam" id="PF10318">
    <property type="entry name" value="7TM_GPCR_Srh"/>
    <property type="match status" value="1"/>
</dbReference>
<feature type="transmembrane region" description="Helical" evidence="1">
    <location>
        <begin position="20"/>
        <end position="43"/>
    </location>
</feature>
<organism evidence="2 3">
    <name type="scientific">Caenorhabditis briggsae</name>
    <dbReference type="NCBI Taxonomy" id="6238"/>
    <lineage>
        <taxon>Eukaryota</taxon>
        <taxon>Metazoa</taxon>
        <taxon>Ecdysozoa</taxon>
        <taxon>Nematoda</taxon>
        <taxon>Chromadorea</taxon>
        <taxon>Rhabditida</taxon>
        <taxon>Rhabditina</taxon>
        <taxon>Rhabditomorpha</taxon>
        <taxon>Rhabditoidea</taxon>
        <taxon>Rhabditidae</taxon>
        <taxon>Peloderinae</taxon>
        <taxon>Caenorhabditis</taxon>
    </lineage>
</organism>
<feature type="transmembrane region" description="Helical" evidence="1">
    <location>
        <begin position="237"/>
        <end position="260"/>
    </location>
</feature>
<keyword evidence="3" id="KW-1185">Reference proteome</keyword>
<evidence type="ECO:0000256" key="1">
    <source>
        <dbReference type="SAM" id="Phobius"/>
    </source>
</evidence>
<dbReference type="EMBL" id="CP092624">
    <property type="protein sequence ID" value="UMM33935.1"/>
    <property type="molecule type" value="Genomic_DNA"/>
</dbReference>
<dbReference type="Proteomes" id="UP000829354">
    <property type="component" value="Chromosome V"/>
</dbReference>
<feature type="transmembrane region" description="Helical" evidence="1">
    <location>
        <begin position="206"/>
        <end position="231"/>
    </location>
</feature>
<sequence length="297" mass="34345">MLVIIFATPKQMESVKWFLFHYHVITFFIELTLNNLIVPLVILPSAAVYCNGFLLDLGIPFKVVMYISDVSFIALSLSMLMIFENRHSQIITIPYRMSKKSTKVIFYAIHYVLFPCFPIAYYYGEFDLDTAKLEILQVIPCPEPHFFDKRTQIITLDMELFGIISGLIMLYFTIIIQFFALQSGYYLLKKTTTHISDSMRSMQRKFFLILSIQVAVPVLFMLIPNIIYYSAETVDQFVSTMTVLFVSFHGIVSSVILIVLHKPYRDFTWNNSLGRCIANSRNTLSDQSVKPNTVTMF</sequence>
<dbReference type="AlphaFoldDB" id="A0AAE9F2D7"/>
<evidence type="ECO:0000313" key="3">
    <source>
        <dbReference type="Proteomes" id="UP000829354"/>
    </source>
</evidence>